<reference evidence="2 3" key="1">
    <citation type="submission" date="2019-05" db="EMBL/GenBank/DDBJ databases">
        <title>Emergence of the Ug99 lineage of the wheat stem rust pathogen through somatic hybridization.</title>
        <authorList>
            <person name="Li F."/>
            <person name="Upadhyaya N.M."/>
            <person name="Sperschneider J."/>
            <person name="Matny O."/>
            <person name="Nguyen-Phuc H."/>
            <person name="Mago R."/>
            <person name="Raley C."/>
            <person name="Miller M.E."/>
            <person name="Silverstein K.A.T."/>
            <person name="Henningsen E."/>
            <person name="Hirsch C.D."/>
            <person name="Visser B."/>
            <person name="Pretorius Z.A."/>
            <person name="Steffenson B.J."/>
            <person name="Schwessinger B."/>
            <person name="Dodds P.N."/>
            <person name="Figueroa M."/>
        </authorList>
    </citation>
    <scope>NUCLEOTIDE SEQUENCE [LARGE SCALE GENOMIC DNA]</scope>
    <source>
        <strain evidence="2">21-0</strain>
    </source>
</reference>
<evidence type="ECO:0000313" key="3">
    <source>
        <dbReference type="Proteomes" id="UP000324748"/>
    </source>
</evidence>
<dbReference type="AlphaFoldDB" id="A0A5B0QDY9"/>
<organism evidence="2 3">
    <name type="scientific">Puccinia graminis f. sp. tritici</name>
    <dbReference type="NCBI Taxonomy" id="56615"/>
    <lineage>
        <taxon>Eukaryota</taxon>
        <taxon>Fungi</taxon>
        <taxon>Dikarya</taxon>
        <taxon>Basidiomycota</taxon>
        <taxon>Pucciniomycotina</taxon>
        <taxon>Pucciniomycetes</taxon>
        <taxon>Pucciniales</taxon>
        <taxon>Pucciniaceae</taxon>
        <taxon>Puccinia</taxon>
    </lineage>
</organism>
<name>A0A5B0QDY9_PUCGR</name>
<evidence type="ECO:0000256" key="1">
    <source>
        <dbReference type="SAM" id="MobiDB-lite"/>
    </source>
</evidence>
<feature type="region of interest" description="Disordered" evidence="1">
    <location>
        <begin position="1"/>
        <end position="60"/>
    </location>
</feature>
<feature type="compositionally biased region" description="Polar residues" evidence="1">
    <location>
        <begin position="48"/>
        <end position="60"/>
    </location>
</feature>
<comment type="caution">
    <text evidence="2">The sequence shown here is derived from an EMBL/GenBank/DDBJ whole genome shotgun (WGS) entry which is preliminary data.</text>
</comment>
<proteinExistence type="predicted"/>
<evidence type="ECO:0000313" key="2">
    <source>
        <dbReference type="EMBL" id="KAA1111163.1"/>
    </source>
</evidence>
<dbReference type="EMBL" id="VSWC01000027">
    <property type="protein sequence ID" value="KAA1111163.1"/>
    <property type="molecule type" value="Genomic_DNA"/>
</dbReference>
<dbReference type="Proteomes" id="UP000324748">
    <property type="component" value="Unassembled WGS sequence"/>
</dbReference>
<protein>
    <submittedName>
        <fullName evidence="2">Uncharacterized protein</fullName>
    </submittedName>
</protein>
<keyword evidence="3" id="KW-1185">Reference proteome</keyword>
<accession>A0A5B0QDY9</accession>
<gene>
    <name evidence="2" type="ORF">PGT21_036961</name>
</gene>
<sequence>MAPVPQQPIKAPIRISLPSSQKPSSHGALSHILAQRPEDAAQTAGMRTRSSMHSSVPTNT</sequence>